<dbReference type="Pfam" id="PF25329">
    <property type="entry name" value="C2_GDE1"/>
    <property type="match status" value="1"/>
</dbReference>
<feature type="domain" description="GP-PDE" evidence="7">
    <location>
        <begin position="201"/>
        <end position="370"/>
    </location>
</feature>
<sequence>METIISDTTVVNVINGVDPELLINKRNEAVIHLMLIDSIHVTSNSLNDTRIKVSVDELNQRDATTDDGINGDHKPSSVEISVLNENESKFGSQEPNGRLYSAKEYVIFRTKLTNIDEMVFTIDLYSSGSDSDANTKRIAFCNIFAAHLKDTNGFISMPFNTENGKIVAKLNLEYVIMSPIKGTDDFLAKLADESWLTTRKGYDVGHRGAGTARRTDRIENILENTIASFNFASLHGADMVELDVQLSKDKVPIVYHDFNVNIIMKHKKSKLNSGEPSTEVHTMAIKDLTFKQLQSLQLSPVIKANKTFYDFGEEDQTEENLPFASLEKVLDLVDPKCGLNVEIKYPQQKICGQWEAEKTLDLNEYVDIIV</sequence>
<keyword evidence="3" id="KW-0378">Hydrolase</keyword>
<evidence type="ECO:0000256" key="2">
    <source>
        <dbReference type="ARBA" id="ARBA00022723"/>
    </source>
</evidence>
<dbReference type="GO" id="GO:0047389">
    <property type="term" value="F:glycerophosphocholine phosphodiesterase activity"/>
    <property type="evidence" value="ECO:0007669"/>
    <property type="project" value="TreeGrafter"/>
</dbReference>
<dbReference type="SUPFAM" id="SSF51695">
    <property type="entry name" value="PLC-like phosphodiesterases"/>
    <property type="match status" value="1"/>
</dbReference>
<dbReference type="Gene3D" id="3.20.20.190">
    <property type="entry name" value="Phosphatidylinositol (PI) phosphodiesterase"/>
    <property type="match status" value="1"/>
</dbReference>
<dbReference type="AlphaFoldDB" id="A0A7R9L856"/>
<dbReference type="GO" id="GO:0046872">
    <property type="term" value="F:metal ion binding"/>
    <property type="evidence" value="ECO:0007669"/>
    <property type="project" value="UniProtKB-KW"/>
</dbReference>
<keyword evidence="5" id="KW-1015">Disulfide bond</keyword>
<evidence type="ECO:0000313" key="9">
    <source>
        <dbReference type="Proteomes" id="UP000759131"/>
    </source>
</evidence>
<keyword evidence="2" id="KW-0479">Metal-binding</keyword>
<keyword evidence="9" id="KW-1185">Reference proteome</keyword>
<evidence type="ECO:0000313" key="8">
    <source>
        <dbReference type="EMBL" id="CAD7635815.1"/>
    </source>
</evidence>
<dbReference type="InterPro" id="IPR017946">
    <property type="entry name" value="PLC-like_Pdiesterase_TIM-brl"/>
</dbReference>
<dbReference type="InterPro" id="IPR051578">
    <property type="entry name" value="GDPD"/>
</dbReference>
<dbReference type="PANTHER" id="PTHR22958:SF1">
    <property type="entry name" value="GLYCEROPHOSPHOCHOLINE PHOSPHODIESTERASE GPCPD1"/>
    <property type="match status" value="1"/>
</dbReference>
<protein>
    <recommendedName>
        <fullName evidence="7">GP-PDE domain-containing protein</fullName>
    </recommendedName>
</protein>
<dbReference type="OrthoDB" id="1058301at2759"/>
<dbReference type="Pfam" id="PF03009">
    <property type="entry name" value="GDPD"/>
    <property type="match status" value="1"/>
</dbReference>
<comment type="catalytic activity">
    <reaction evidence="1">
        <text>an N-(acyl)-sphingosylphosphoethanolamine = an N-(acyl)-sphingosyl-1,3-cyclic phosphate + ethanolamine</text>
        <dbReference type="Rhea" id="RHEA:60648"/>
        <dbReference type="ChEBI" id="CHEBI:57603"/>
        <dbReference type="ChEBI" id="CHEBI:143891"/>
        <dbReference type="ChEBI" id="CHEBI:143892"/>
    </reaction>
</comment>
<dbReference type="GO" id="GO:0016829">
    <property type="term" value="F:lyase activity"/>
    <property type="evidence" value="ECO:0007669"/>
    <property type="project" value="UniProtKB-KW"/>
</dbReference>
<evidence type="ECO:0000256" key="5">
    <source>
        <dbReference type="ARBA" id="ARBA00023157"/>
    </source>
</evidence>
<keyword evidence="6" id="KW-0456">Lyase</keyword>
<evidence type="ECO:0000256" key="3">
    <source>
        <dbReference type="ARBA" id="ARBA00022801"/>
    </source>
</evidence>
<gene>
    <name evidence="8" type="ORF">OSB1V03_LOCUS16206</name>
</gene>
<dbReference type="InterPro" id="IPR030395">
    <property type="entry name" value="GP_PDE_dom"/>
</dbReference>
<proteinExistence type="predicted"/>
<dbReference type="Proteomes" id="UP000759131">
    <property type="component" value="Unassembled WGS sequence"/>
</dbReference>
<evidence type="ECO:0000256" key="1">
    <source>
        <dbReference type="ARBA" id="ARBA00000110"/>
    </source>
</evidence>
<keyword evidence="4" id="KW-0460">Magnesium</keyword>
<dbReference type="EMBL" id="CAJPIZ010017738">
    <property type="protein sequence ID" value="CAG2116245.1"/>
    <property type="molecule type" value="Genomic_DNA"/>
</dbReference>
<accession>A0A7R9L856</accession>
<reference evidence="8" key="1">
    <citation type="submission" date="2020-11" db="EMBL/GenBank/DDBJ databases">
        <authorList>
            <person name="Tran Van P."/>
        </authorList>
    </citation>
    <scope>NUCLEOTIDE SEQUENCE</scope>
</reference>
<dbReference type="GO" id="GO:0046475">
    <property type="term" value="P:glycerophospholipid catabolic process"/>
    <property type="evidence" value="ECO:0007669"/>
    <property type="project" value="TreeGrafter"/>
</dbReference>
<dbReference type="EMBL" id="OC872313">
    <property type="protein sequence ID" value="CAD7635815.1"/>
    <property type="molecule type" value="Genomic_DNA"/>
</dbReference>
<name>A0A7R9L856_9ACAR</name>
<dbReference type="InterPro" id="IPR057506">
    <property type="entry name" value="C2_GPCPD1"/>
</dbReference>
<dbReference type="PANTHER" id="PTHR22958">
    <property type="entry name" value="GLYCEROPHOSPHORYL DIESTER PHOSPHODIESTERASE"/>
    <property type="match status" value="1"/>
</dbReference>
<feature type="non-terminal residue" evidence="8">
    <location>
        <position position="1"/>
    </location>
</feature>
<evidence type="ECO:0000259" key="7">
    <source>
        <dbReference type="PROSITE" id="PS51704"/>
    </source>
</evidence>
<evidence type="ECO:0000256" key="6">
    <source>
        <dbReference type="ARBA" id="ARBA00023239"/>
    </source>
</evidence>
<evidence type="ECO:0000256" key="4">
    <source>
        <dbReference type="ARBA" id="ARBA00022842"/>
    </source>
</evidence>
<organism evidence="8">
    <name type="scientific">Medioppia subpectinata</name>
    <dbReference type="NCBI Taxonomy" id="1979941"/>
    <lineage>
        <taxon>Eukaryota</taxon>
        <taxon>Metazoa</taxon>
        <taxon>Ecdysozoa</taxon>
        <taxon>Arthropoda</taxon>
        <taxon>Chelicerata</taxon>
        <taxon>Arachnida</taxon>
        <taxon>Acari</taxon>
        <taxon>Acariformes</taxon>
        <taxon>Sarcoptiformes</taxon>
        <taxon>Oribatida</taxon>
        <taxon>Brachypylina</taxon>
        <taxon>Oppioidea</taxon>
        <taxon>Oppiidae</taxon>
        <taxon>Medioppia</taxon>
    </lineage>
</organism>
<dbReference type="PROSITE" id="PS51704">
    <property type="entry name" value="GP_PDE"/>
    <property type="match status" value="1"/>
</dbReference>